<dbReference type="PATRIC" id="fig|1240678.4.peg.3705"/>
<comment type="caution">
    <text evidence="1">The sequence shown here is derived from an EMBL/GenBank/DDBJ whole genome shotgun (WGS) entry which is preliminary data.</text>
</comment>
<dbReference type="AlphaFoldDB" id="A0A0D7CLU9"/>
<gene>
    <name evidence="1" type="ORF">SNA_17590</name>
</gene>
<accession>A0A0D7CLU9</accession>
<dbReference type="RefSeq" id="WP_030064748.1">
    <property type="nucleotide sequence ID" value="NZ_JRKI01000026.1"/>
</dbReference>
<evidence type="ECO:0000313" key="1">
    <source>
        <dbReference type="EMBL" id="KIZ16815.1"/>
    </source>
</evidence>
<name>A0A0D7CLU9_9ACTN</name>
<dbReference type="EMBL" id="JRKI01000026">
    <property type="protein sequence ID" value="KIZ16815.1"/>
    <property type="molecule type" value="Genomic_DNA"/>
</dbReference>
<dbReference type="Proteomes" id="UP000032458">
    <property type="component" value="Unassembled WGS sequence"/>
</dbReference>
<evidence type="ECO:0000313" key="2">
    <source>
        <dbReference type="Proteomes" id="UP000032458"/>
    </source>
</evidence>
<protein>
    <submittedName>
        <fullName evidence="1">Uncharacterized protein</fullName>
    </submittedName>
</protein>
<organism evidence="1 2">
    <name type="scientific">Streptomyces natalensis ATCC 27448</name>
    <dbReference type="NCBI Taxonomy" id="1240678"/>
    <lineage>
        <taxon>Bacteria</taxon>
        <taxon>Bacillati</taxon>
        <taxon>Actinomycetota</taxon>
        <taxon>Actinomycetes</taxon>
        <taxon>Kitasatosporales</taxon>
        <taxon>Streptomycetaceae</taxon>
        <taxon>Streptomyces</taxon>
    </lineage>
</organism>
<sequence>MKRSDPVYLDAVDAAARIVRERARERRTIKYGELSAALRQDGYDVSPHGDVMRYLLADVSRLDNPDGRLPMLSALVVTQGFGVPAEGFYELAAQPPFSRGRQGGRMWENERDAVWKAHNA</sequence>
<reference evidence="1 2" key="1">
    <citation type="submission" date="2014-09" db="EMBL/GenBank/DDBJ databases">
        <title>Draft genome sequence of Streptomyces natalensis ATCC 27448, producer of the antifungal pimaricin.</title>
        <authorList>
            <person name="Mendes M.V."/>
            <person name="Beites T."/>
            <person name="Pires S."/>
            <person name="Santos C.L."/>
            <person name="Moradas-Ferreira P."/>
        </authorList>
    </citation>
    <scope>NUCLEOTIDE SEQUENCE [LARGE SCALE GENOMIC DNA]</scope>
    <source>
        <strain evidence="1 2">ATCC 27448</strain>
    </source>
</reference>
<keyword evidence="2" id="KW-1185">Reference proteome</keyword>
<proteinExistence type="predicted"/>